<dbReference type="GO" id="GO:0004719">
    <property type="term" value="F:protein-L-isoaspartate (D-aspartate) O-methyltransferase activity"/>
    <property type="evidence" value="ECO:0007669"/>
    <property type="project" value="UniProtKB-EC"/>
</dbReference>
<evidence type="ECO:0000256" key="9">
    <source>
        <dbReference type="ARBA" id="ARBA00030757"/>
    </source>
</evidence>
<proteinExistence type="inferred from homology"/>
<dbReference type="SUPFAM" id="SSF53335">
    <property type="entry name" value="S-adenosyl-L-methionine-dependent methyltransferases"/>
    <property type="match status" value="1"/>
</dbReference>
<evidence type="ECO:0000256" key="5">
    <source>
        <dbReference type="ARBA" id="ARBA00022490"/>
    </source>
</evidence>
<dbReference type="EC" id="2.1.1.77" evidence="3"/>
<evidence type="ECO:0000256" key="3">
    <source>
        <dbReference type="ARBA" id="ARBA00011890"/>
    </source>
</evidence>
<dbReference type="Pfam" id="PF01135">
    <property type="entry name" value="PCMT"/>
    <property type="match status" value="1"/>
</dbReference>
<evidence type="ECO:0000256" key="10">
    <source>
        <dbReference type="ARBA" id="ARBA00031323"/>
    </source>
</evidence>
<dbReference type="EMBL" id="PFBI01000006">
    <property type="protein sequence ID" value="PIR84339.1"/>
    <property type="molecule type" value="Genomic_DNA"/>
</dbReference>
<comment type="caution">
    <text evidence="12">The sequence shown here is derived from an EMBL/GenBank/DDBJ whole genome shotgun (WGS) entry which is preliminary data.</text>
</comment>
<accession>A0A2H0UD52</accession>
<evidence type="ECO:0000256" key="6">
    <source>
        <dbReference type="ARBA" id="ARBA00022603"/>
    </source>
</evidence>
<evidence type="ECO:0000256" key="8">
    <source>
        <dbReference type="ARBA" id="ARBA00022691"/>
    </source>
</evidence>
<evidence type="ECO:0000256" key="2">
    <source>
        <dbReference type="ARBA" id="ARBA00005369"/>
    </source>
</evidence>
<dbReference type="InterPro" id="IPR029063">
    <property type="entry name" value="SAM-dependent_MTases_sf"/>
</dbReference>
<name>A0A2H0UD52_9BACT</name>
<keyword evidence="7 12" id="KW-0808">Transferase</keyword>
<evidence type="ECO:0000256" key="4">
    <source>
        <dbReference type="ARBA" id="ARBA00013346"/>
    </source>
</evidence>
<comment type="similarity">
    <text evidence="2">Belongs to the methyltransferase superfamily. L-isoaspartyl/D-aspartyl protein methyltransferase family.</text>
</comment>
<keyword evidence="8" id="KW-0949">S-adenosyl-L-methionine</keyword>
<dbReference type="CDD" id="cd02440">
    <property type="entry name" value="AdoMet_MTases"/>
    <property type="match status" value="1"/>
</dbReference>
<sequence>MTGFLSGLITKLYRDEEVLKTPVVVDAFRRIDRIDFVPEKFKKDAYGDFPLPIGYGQSTVRPYTAAFMLEHLCLTKGQTVLEVGAGSCWMAALMGYIVGNTGHVYAVERIPELTAFGKENLAKYNLPHVEVLPTGNTLGLPEHSPYDRVVVSASTDVLPQELVEQLTVGGIMIIPIGPYICRITRTSAQNHTTERFKGFAFVPLVGS</sequence>
<dbReference type="PANTHER" id="PTHR11579:SF0">
    <property type="entry name" value="PROTEIN-L-ISOASPARTATE(D-ASPARTATE) O-METHYLTRANSFERASE"/>
    <property type="match status" value="1"/>
</dbReference>
<dbReference type="Proteomes" id="UP000229344">
    <property type="component" value="Unassembled WGS sequence"/>
</dbReference>
<dbReference type="GO" id="GO:0032259">
    <property type="term" value="P:methylation"/>
    <property type="evidence" value="ECO:0007669"/>
    <property type="project" value="UniProtKB-KW"/>
</dbReference>
<dbReference type="PANTHER" id="PTHR11579">
    <property type="entry name" value="PROTEIN-L-ISOASPARTATE O-METHYLTRANSFERASE"/>
    <property type="match status" value="1"/>
</dbReference>
<evidence type="ECO:0000256" key="7">
    <source>
        <dbReference type="ARBA" id="ARBA00022679"/>
    </source>
</evidence>
<dbReference type="InterPro" id="IPR000682">
    <property type="entry name" value="PCMT"/>
</dbReference>
<organism evidence="12 13">
    <name type="scientific">Candidatus Kaiserbacteria bacterium CG10_big_fil_rev_8_21_14_0_10_47_16</name>
    <dbReference type="NCBI Taxonomy" id="1974608"/>
    <lineage>
        <taxon>Bacteria</taxon>
        <taxon>Candidatus Kaiseribacteriota</taxon>
    </lineage>
</organism>
<protein>
    <recommendedName>
        <fullName evidence="4">Protein-L-isoaspartate O-methyltransferase</fullName>
        <ecNumber evidence="3">2.1.1.77</ecNumber>
    </recommendedName>
    <alternativeName>
        <fullName evidence="11">L-isoaspartyl protein carboxyl methyltransferase</fullName>
    </alternativeName>
    <alternativeName>
        <fullName evidence="9">Protein L-isoaspartyl methyltransferase</fullName>
    </alternativeName>
    <alternativeName>
        <fullName evidence="10">Protein-beta-aspartate methyltransferase</fullName>
    </alternativeName>
</protein>
<gene>
    <name evidence="12" type="ORF">COU16_01970</name>
</gene>
<dbReference type="AlphaFoldDB" id="A0A2H0UD52"/>
<evidence type="ECO:0000313" key="12">
    <source>
        <dbReference type="EMBL" id="PIR84339.1"/>
    </source>
</evidence>
<evidence type="ECO:0000256" key="1">
    <source>
        <dbReference type="ARBA" id="ARBA00004496"/>
    </source>
</evidence>
<comment type="subcellular location">
    <subcellularLocation>
        <location evidence="1">Cytoplasm</location>
    </subcellularLocation>
</comment>
<keyword evidence="6 12" id="KW-0489">Methyltransferase</keyword>
<dbReference type="GO" id="GO:0005737">
    <property type="term" value="C:cytoplasm"/>
    <property type="evidence" value="ECO:0007669"/>
    <property type="project" value="UniProtKB-SubCell"/>
</dbReference>
<reference evidence="13" key="1">
    <citation type="submission" date="2017-09" db="EMBL/GenBank/DDBJ databases">
        <title>Depth-based differentiation of microbial function through sediment-hosted aquifers and enrichment of novel symbionts in the deep terrestrial subsurface.</title>
        <authorList>
            <person name="Probst A.J."/>
            <person name="Ladd B."/>
            <person name="Jarett J.K."/>
            <person name="Geller-Mcgrath D.E."/>
            <person name="Sieber C.M.K."/>
            <person name="Emerson J.B."/>
            <person name="Anantharaman K."/>
            <person name="Thomas B.C."/>
            <person name="Malmstrom R."/>
            <person name="Stieglmeier M."/>
            <person name="Klingl A."/>
            <person name="Woyke T."/>
            <person name="Ryan C.M."/>
            <person name="Banfield J.F."/>
        </authorList>
    </citation>
    <scope>NUCLEOTIDE SEQUENCE [LARGE SCALE GENOMIC DNA]</scope>
</reference>
<keyword evidence="5" id="KW-0963">Cytoplasm</keyword>
<dbReference type="Gene3D" id="3.40.50.150">
    <property type="entry name" value="Vaccinia Virus protein VP39"/>
    <property type="match status" value="1"/>
</dbReference>
<evidence type="ECO:0000256" key="11">
    <source>
        <dbReference type="ARBA" id="ARBA00031350"/>
    </source>
</evidence>
<evidence type="ECO:0000313" key="13">
    <source>
        <dbReference type="Proteomes" id="UP000229344"/>
    </source>
</evidence>